<evidence type="ECO:0000313" key="2">
    <source>
        <dbReference type="EMBL" id="KAA6318740.1"/>
    </source>
</evidence>
<dbReference type="SMART" id="SM00530">
    <property type="entry name" value="HTH_XRE"/>
    <property type="match status" value="1"/>
</dbReference>
<organism evidence="2">
    <name type="scientific">termite gut metagenome</name>
    <dbReference type="NCBI Taxonomy" id="433724"/>
    <lineage>
        <taxon>unclassified sequences</taxon>
        <taxon>metagenomes</taxon>
        <taxon>organismal metagenomes</taxon>
    </lineage>
</organism>
<reference evidence="2" key="1">
    <citation type="submission" date="2019-03" db="EMBL/GenBank/DDBJ databases">
        <title>Single cell metagenomics reveals metabolic interactions within the superorganism composed of flagellate Streblomastix strix and complex community of Bacteroidetes bacteria on its surface.</title>
        <authorList>
            <person name="Treitli S.C."/>
            <person name="Kolisko M."/>
            <person name="Husnik F."/>
            <person name="Keeling P."/>
            <person name="Hampl V."/>
        </authorList>
    </citation>
    <scope>NUCLEOTIDE SEQUENCE</scope>
    <source>
        <strain evidence="2">STM</strain>
    </source>
</reference>
<evidence type="ECO:0000259" key="1">
    <source>
        <dbReference type="PROSITE" id="PS50943"/>
    </source>
</evidence>
<gene>
    <name evidence="2" type="ORF">EZS27_031288</name>
</gene>
<dbReference type="SUPFAM" id="SSF47413">
    <property type="entry name" value="lambda repressor-like DNA-binding domains"/>
    <property type="match status" value="1"/>
</dbReference>
<dbReference type="Pfam" id="PF01381">
    <property type="entry name" value="HTH_3"/>
    <property type="match status" value="1"/>
</dbReference>
<protein>
    <recommendedName>
        <fullName evidence="1">HTH cro/C1-type domain-containing protein</fullName>
    </recommendedName>
</protein>
<proteinExistence type="predicted"/>
<name>A0A5J4QCK2_9ZZZZ</name>
<dbReference type="InterPro" id="IPR001387">
    <property type="entry name" value="Cro/C1-type_HTH"/>
</dbReference>
<dbReference type="EMBL" id="SNRY01004097">
    <property type="protein sequence ID" value="KAA6318740.1"/>
    <property type="molecule type" value="Genomic_DNA"/>
</dbReference>
<dbReference type="Gene3D" id="1.10.260.40">
    <property type="entry name" value="lambda repressor-like DNA-binding domains"/>
    <property type="match status" value="1"/>
</dbReference>
<comment type="caution">
    <text evidence="2">The sequence shown here is derived from an EMBL/GenBank/DDBJ whole genome shotgun (WGS) entry which is preliminary data.</text>
</comment>
<dbReference type="CDD" id="cd00093">
    <property type="entry name" value="HTH_XRE"/>
    <property type="match status" value="1"/>
</dbReference>
<accession>A0A5J4QCK2</accession>
<dbReference type="PROSITE" id="PS50943">
    <property type="entry name" value="HTH_CROC1"/>
    <property type="match status" value="1"/>
</dbReference>
<dbReference type="GO" id="GO:0003677">
    <property type="term" value="F:DNA binding"/>
    <property type="evidence" value="ECO:0007669"/>
    <property type="project" value="InterPro"/>
</dbReference>
<feature type="domain" description="HTH cro/C1-type" evidence="1">
    <location>
        <begin position="23"/>
        <end position="79"/>
    </location>
</feature>
<sequence>MKFFFSFEIKRKRKIDFYTSDILKKKRYELKITQQTLADMTGLSKSFINSVENKNHNGRLNCFQINLISECLKCSPKDFMPDMAILEEENS</sequence>
<dbReference type="AlphaFoldDB" id="A0A5J4QCK2"/>
<dbReference type="InterPro" id="IPR010982">
    <property type="entry name" value="Lambda_DNA-bd_dom_sf"/>
</dbReference>